<dbReference type="OrthoDB" id="5591789at2759"/>
<evidence type="ECO:0000256" key="8">
    <source>
        <dbReference type="SAM" id="Phobius"/>
    </source>
</evidence>
<keyword evidence="5 8" id="KW-1133">Transmembrane helix</keyword>
<keyword evidence="6" id="KW-0333">Golgi apparatus</keyword>
<evidence type="ECO:0000256" key="2">
    <source>
        <dbReference type="ARBA" id="ARBA00004653"/>
    </source>
</evidence>
<dbReference type="SMART" id="SM01077">
    <property type="entry name" value="Cg6151-P"/>
    <property type="match status" value="1"/>
</dbReference>
<dbReference type="PANTHER" id="PTHR13314:SF2">
    <property type="entry name" value="CALCIUM CHANNEL FLOWER HOMOLOG"/>
    <property type="match status" value="1"/>
</dbReference>
<proteinExistence type="inferred from homology"/>
<evidence type="ECO:0008006" key="11">
    <source>
        <dbReference type="Google" id="ProtNLM"/>
    </source>
</evidence>
<feature type="transmembrane region" description="Helical" evidence="8">
    <location>
        <begin position="38"/>
        <end position="64"/>
    </location>
</feature>
<keyword evidence="7 8" id="KW-0472">Membrane</keyword>
<evidence type="ECO:0000256" key="5">
    <source>
        <dbReference type="ARBA" id="ARBA00022989"/>
    </source>
</evidence>
<evidence type="ECO:0000256" key="1">
    <source>
        <dbReference type="ARBA" id="ARBA00003246"/>
    </source>
</evidence>
<accession>A0A899G226</accession>
<dbReference type="GO" id="GO:0000139">
    <property type="term" value="C:Golgi membrane"/>
    <property type="evidence" value="ECO:0007669"/>
    <property type="project" value="UniProtKB-SubCell"/>
</dbReference>
<sequence>MSFSDEIKSRNFSIYAQWFGILSIILDIILGFSNLFHIGMIVLFGVLSMIMGIILSFVEIPYLLKICPTSQKFDSFVEYFNRNWPRAGLYSIFSVALFLSGIVKWTSLVVPAIFMIITCLFYIAAALDGKAFVSSSIFGGTGVSQAV</sequence>
<evidence type="ECO:0000256" key="3">
    <source>
        <dbReference type="ARBA" id="ARBA00005738"/>
    </source>
</evidence>
<dbReference type="AlphaFoldDB" id="A0A899G226"/>
<comment type="similarity">
    <text evidence="3">Belongs to the TVP18 family.</text>
</comment>
<gene>
    <name evidence="9" type="ORF">MERGE_001353</name>
</gene>
<protein>
    <recommendedName>
        <fullName evidence="11">Golgi apparatus membrane protein TVP18</fullName>
    </recommendedName>
</protein>
<dbReference type="PANTHER" id="PTHR13314">
    <property type="entry name" value="CALCIUM CHANNEL FLOWER HOMOLOG"/>
    <property type="match status" value="1"/>
</dbReference>
<keyword evidence="4 8" id="KW-0812">Transmembrane</keyword>
<dbReference type="Pfam" id="PF10233">
    <property type="entry name" value="Cg6151-P"/>
    <property type="match status" value="1"/>
</dbReference>
<evidence type="ECO:0000256" key="6">
    <source>
        <dbReference type="ARBA" id="ARBA00023034"/>
    </source>
</evidence>
<feature type="transmembrane region" description="Helical" evidence="8">
    <location>
        <begin position="108"/>
        <end position="127"/>
    </location>
</feature>
<dbReference type="Proteomes" id="UP000663699">
    <property type="component" value="Chromosome 16"/>
</dbReference>
<keyword evidence="10" id="KW-1185">Reference proteome</keyword>
<feature type="transmembrane region" description="Helical" evidence="8">
    <location>
        <begin position="12"/>
        <end position="32"/>
    </location>
</feature>
<comment type="subcellular location">
    <subcellularLocation>
        <location evidence="2">Golgi apparatus membrane</location>
        <topology evidence="2">Multi-pass membrane protein</topology>
    </subcellularLocation>
</comment>
<dbReference type="GO" id="GO:0016192">
    <property type="term" value="P:vesicle-mediated transport"/>
    <property type="evidence" value="ECO:0007669"/>
    <property type="project" value="TreeGrafter"/>
</dbReference>
<dbReference type="InterPro" id="IPR019365">
    <property type="entry name" value="TVP18/Ca-channel_flower"/>
</dbReference>
<dbReference type="EMBL" id="CP054547">
    <property type="protein sequence ID" value="QSL66966.1"/>
    <property type="molecule type" value="Genomic_DNA"/>
</dbReference>
<comment type="function">
    <text evidence="1">Golgi membrane protein involved in vesicular trafficking.</text>
</comment>
<feature type="transmembrane region" description="Helical" evidence="8">
    <location>
        <begin position="84"/>
        <end position="102"/>
    </location>
</feature>
<reference evidence="9" key="1">
    <citation type="submission" date="2020-06" db="EMBL/GenBank/DDBJ databases">
        <title>Genomes of multiple members of Pneumocystis genus reveal paths to human pathogen Pneumocystis jirovecii.</title>
        <authorList>
            <person name="Cisse O.H."/>
            <person name="Ma L."/>
            <person name="Dekker J."/>
            <person name="Khil P."/>
            <person name="Jo J."/>
            <person name="Brenchley J."/>
            <person name="Blair R."/>
            <person name="Pahar B."/>
            <person name="Chabe M."/>
            <person name="Van Rompay K.A."/>
            <person name="Keesler R."/>
            <person name="Sukura A."/>
            <person name="Hirsch V."/>
            <person name="Kutty G."/>
            <person name="Liu Y."/>
            <person name="Peng L."/>
            <person name="Chen J."/>
            <person name="Song J."/>
            <person name="Weissenbacher-Lang C."/>
            <person name="Xu J."/>
            <person name="Upham N.S."/>
            <person name="Stajich J.E."/>
            <person name="Cuomo C.A."/>
            <person name="Cushion M.T."/>
            <person name="Kovacs J.A."/>
        </authorList>
    </citation>
    <scope>NUCLEOTIDE SEQUENCE</scope>
    <source>
        <strain evidence="9">2A</strain>
    </source>
</reference>
<evidence type="ECO:0000313" key="10">
    <source>
        <dbReference type="Proteomes" id="UP000663699"/>
    </source>
</evidence>
<organism evidence="9 10">
    <name type="scientific">Pneumocystis wakefieldiae</name>
    <dbReference type="NCBI Taxonomy" id="38082"/>
    <lineage>
        <taxon>Eukaryota</taxon>
        <taxon>Fungi</taxon>
        <taxon>Dikarya</taxon>
        <taxon>Ascomycota</taxon>
        <taxon>Taphrinomycotina</taxon>
        <taxon>Pneumocystomycetes</taxon>
        <taxon>Pneumocystaceae</taxon>
        <taxon>Pneumocystis</taxon>
    </lineage>
</organism>
<evidence type="ECO:0000256" key="7">
    <source>
        <dbReference type="ARBA" id="ARBA00023136"/>
    </source>
</evidence>
<name>A0A899G226_9ASCO</name>
<evidence type="ECO:0000313" key="9">
    <source>
        <dbReference type="EMBL" id="QSL66966.1"/>
    </source>
</evidence>
<evidence type="ECO:0000256" key="4">
    <source>
        <dbReference type="ARBA" id="ARBA00022692"/>
    </source>
</evidence>